<dbReference type="InterPro" id="IPR020635">
    <property type="entry name" value="Tyr_kinase_cat_dom"/>
</dbReference>
<dbReference type="FunFam" id="1.10.150.50:FF:000029">
    <property type="entry name" value="Ephrin type-A receptor 1"/>
    <property type="match status" value="1"/>
</dbReference>
<dbReference type="FunFam" id="1.10.510.10:FF:000019">
    <property type="entry name" value="Ephrin type-A receptor 5"/>
    <property type="match status" value="1"/>
</dbReference>
<dbReference type="GO" id="GO:0030425">
    <property type="term" value="C:dendrite"/>
    <property type="evidence" value="ECO:0007669"/>
    <property type="project" value="TreeGrafter"/>
</dbReference>
<dbReference type="PRINTS" id="PR00109">
    <property type="entry name" value="TYRKINASE"/>
</dbReference>
<evidence type="ECO:0000313" key="27">
    <source>
        <dbReference type="Proteomes" id="UP001108240"/>
    </source>
</evidence>
<feature type="domain" description="Protein kinase" evidence="22">
    <location>
        <begin position="495"/>
        <end position="756"/>
    </location>
</feature>
<feature type="domain" description="Fibronectin type-III" evidence="24">
    <location>
        <begin position="294"/>
        <end position="398"/>
    </location>
</feature>
<evidence type="ECO:0000256" key="18">
    <source>
        <dbReference type="ARBA" id="ARBA00023170"/>
    </source>
</evidence>
<dbReference type="PROSITE" id="PS00791">
    <property type="entry name" value="RECEPTOR_TYR_KIN_V_2"/>
    <property type="match status" value="1"/>
</dbReference>
<feature type="domain" description="SAM" evidence="23">
    <location>
        <begin position="785"/>
        <end position="849"/>
    </location>
</feature>
<evidence type="ECO:0000256" key="12">
    <source>
        <dbReference type="ARBA" id="ARBA00022840"/>
    </source>
</evidence>
<dbReference type="Pfam" id="PF14575">
    <property type="entry name" value="EphA2_TM"/>
    <property type="match status" value="1"/>
</dbReference>
<dbReference type="Ensembl" id="ENSCCRT00000162087.1">
    <property type="protein sequence ID" value="ENSCCRP00000157366.1"/>
    <property type="gene ID" value="ENSCCRG00000068142.1"/>
</dbReference>
<dbReference type="GO" id="GO:0005005">
    <property type="term" value="F:transmembrane-ephrin receptor activity"/>
    <property type="evidence" value="ECO:0007669"/>
    <property type="project" value="TreeGrafter"/>
</dbReference>
<comment type="subcellular location">
    <subcellularLocation>
        <location evidence="1">Cell membrane</location>
        <topology evidence="1">Single-pass type I membrane protein</topology>
    </subcellularLocation>
</comment>
<evidence type="ECO:0000256" key="21">
    <source>
        <dbReference type="PROSITE-ProRule" id="PRU10141"/>
    </source>
</evidence>
<dbReference type="SMART" id="SM00060">
    <property type="entry name" value="FN3"/>
    <property type="match status" value="1"/>
</dbReference>
<dbReference type="SMART" id="SM01411">
    <property type="entry name" value="Ephrin_rec_like"/>
    <property type="match status" value="1"/>
</dbReference>
<dbReference type="PANTHER" id="PTHR46877">
    <property type="entry name" value="EPH RECEPTOR A5"/>
    <property type="match status" value="1"/>
</dbReference>
<dbReference type="Gene3D" id="2.60.120.260">
    <property type="entry name" value="Galactose-binding domain-like"/>
    <property type="match status" value="1"/>
</dbReference>
<dbReference type="AlphaFoldDB" id="A0A9J8BSV3"/>
<dbReference type="InterPro" id="IPR001426">
    <property type="entry name" value="Tyr_kinase_rcpt_V_CS"/>
</dbReference>
<dbReference type="InterPro" id="IPR001090">
    <property type="entry name" value="Ephrin_rcpt_lig-bd_dom"/>
</dbReference>
<evidence type="ECO:0000256" key="7">
    <source>
        <dbReference type="ARBA" id="ARBA00022692"/>
    </source>
</evidence>
<keyword evidence="5" id="KW-0037">Angiogenesis</keyword>
<name>A0A9J8BSV3_CYPCA</name>
<evidence type="ECO:0000313" key="26">
    <source>
        <dbReference type="Ensembl" id="ENSCCRP00000157366.1"/>
    </source>
</evidence>
<dbReference type="SUPFAM" id="SSF56112">
    <property type="entry name" value="Protein kinase-like (PK-like)"/>
    <property type="match status" value="1"/>
</dbReference>
<dbReference type="Gene3D" id="3.30.200.20">
    <property type="entry name" value="Phosphorylase Kinase, domain 1"/>
    <property type="match status" value="1"/>
</dbReference>
<dbReference type="SMART" id="SM00454">
    <property type="entry name" value="SAM"/>
    <property type="match status" value="1"/>
</dbReference>
<keyword evidence="8" id="KW-0732">Signal</keyword>
<dbReference type="InterPro" id="IPR013783">
    <property type="entry name" value="Ig-like_fold"/>
</dbReference>
<dbReference type="InterPro" id="IPR009030">
    <property type="entry name" value="Growth_fac_rcpt_cys_sf"/>
</dbReference>
<dbReference type="InterPro" id="IPR027936">
    <property type="entry name" value="Eph_TM"/>
</dbReference>
<protein>
    <recommendedName>
        <fullName evidence="2">receptor protein-tyrosine kinase</fullName>
        <ecNumber evidence="2">2.7.10.1</ecNumber>
    </recommendedName>
</protein>
<keyword evidence="10 21" id="KW-0547">Nucleotide-binding</keyword>
<dbReference type="GO" id="GO:0001525">
    <property type="term" value="P:angiogenesis"/>
    <property type="evidence" value="ECO:0007669"/>
    <property type="project" value="UniProtKB-KW"/>
</dbReference>
<proteinExistence type="predicted"/>
<keyword evidence="7" id="KW-0812">Transmembrane</keyword>
<comment type="catalytic activity">
    <reaction evidence="20">
        <text>L-tyrosyl-[protein] + ATP = O-phospho-L-tyrosyl-[protein] + ADP + H(+)</text>
        <dbReference type="Rhea" id="RHEA:10596"/>
        <dbReference type="Rhea" id="RHEA-COMP:10136"/>
        <dbReference type="Rhea" id="RHEA-COMP:20101"/>
        <dbReference type="ChEBI" id="CHEBI:15378"/>
        <dbReference type="ChEBI" id="CHEBI:30616"/>
        <dbReference type="ChEBI" id="CHEBI:46858"/>
        <dbReference type="ChEBI" id="CHEBI:61978"/>
        <dbReference type="ChEBI" id="CHEBI:456216"/>
        <dbReference type="EC" id="2.7.10.1"/>
    </reaction>
</comment>
<keyword evidence="27" id="KW-1185">Reference proteome</keyword>
<feature type="domain" description="Eph LBD" evidence="25">
    <location>
        <begin position="1"/>
        <end position="175"/>
    </location>
</feature>
<evidence type="ECO:0000259" key="22">
    <source>
        <dbReference type="PROSITE" id="PS50011"/>
    </source>
</evidence>
<dbReference type="PROSITE" id="PS50011">
    <property type="entry name" value="PROTEIN_KINASE_DOM"/>
    <property type="match status" value="1"/>
</dbReference>
<dbReference type="CDD" id="cd00063">
    <property type="entry name" value="FN3"/>
    <property type="match status" value="1"/>
</dbReference>
<dbReference type="GO" id="GO:0005524">
    <property type="term" value="F:ATP binding"/>
    <property type="evidence" value="ECO:0007669"/>
    <property type="project" value="UniProtKB-UniRule"/>
</dbReference>
<dbReference type="InterPro" id="IPR001660">
    <property type="entry name" value="SAM"/>
</dbReference>
<keyword evidence="14" id="KW-0130">Cell adhesion</keyword>
<dbReference type="SMART" id="SM00615">
    <property type="entry name" value="EPH_lbd"/>
    <property type="match status" value="1"/>
</dbReference>
<feature type="binding site" evidence="21">
    <location>
        <position position="527"/>
    </location>
    <ligand>
        <name>ATP</name>
        <dbReference type="ChEBI" id="CHEBI:30616"/>
    </ligand>
</feature>
<organism evidence="26 27">
    <name type="scientific">Cyprinus carpio carpio</name>
    <dbReference type="NCBI Taxonomy" id="630221"/>
    <lineage>
        <taxon>Eukaryota</taxon>
        <taxon>Metazoa</taxon>
        <taxon>Chordata</taxon>
        <taxon>Craniata</taxon>
        <taxon>Vertebrata</taxon>
        <taxon>Euteleostomi</taxon>
        <taxon>Actinopterygii</taxon>
        <taxon>Neopterygii</taxon>
        <taxon>Teleostei</taxon>
        <taxon>Ostariophysi</taxon>
        <taxon>Cypriniformes</taxon>
        <taxon>Cyprinidae</taxon>
        <taxon>Cyprininae</taxon>
        <taxon>Cyprinus</taxon>
    </lineage>
</organism>
<evidence type="ECO:0000256" key="9">
    <source>
        <dbReference type="ARBA" id="ARBA00022737"/>
    </source>
</evidence>
<evidence type="ECO:0000256" key="17">
    <source>
        <dbReference type="ARBA" id="ARBA00023137"/>
    </source>
</evidence>
<dbReference type="Pfam" id="PF01404">
    <property type="entry name" value="Ephrin_lbd"/>
    <property type="match status" value="1"/>
</dbReference>
<dbReference type="PROSITE" id="PS50105">
    <property type="entry name" value="SAM_DOMAIN"/>
    <property type="match status" value="1"/>
</dbReference>
<keyword evidence="17" id="KW-0829">Tyrosine-protein kinase</keyword>
<evidence type="ECO:0000256" key="1">
    <source>
        <dbReference type="ARBA" id="ARBA00004251"/>
    </source>
</evidence>
<evidence type="ECO:0000256" key="14">
    <source>
        <dbReference type="ARBA" id="ARBA00022889"/>
    </source>
</evidence>
<keyword evidence="4" id="KW-0597">Phosphoprotein</keyword>
<dbReference type="FunFam" id="3.30.200.20:FF:000001">
    <property type="entry name" value="Ephrin type-A receptor 5"/>
    <property type="match status" value="1"/>
</dbReference>
<dbReference type="InterPro" id="IPR017441">
    <property type="entry name" value="Protein_kinase_ATP_BS"/>
</dbReference>
<dbReference type="Pfam" id="PF07714">
    <property type="entry name" value="PK_Tyr_Ser-Thr"/>
    <property type="match status" value="1"/>
</dbReference>
<dbReference type="GO" id="GO:0007411">
    <property type="term" value="P:axon guidance"/>
    <property type="evidence" value="ECO:0007669"/>
    <property type="project" value="TreeGrafter"/>
</dbReference>
<evidence type="ECO:0000256" key="5">
    <source>
        <dbReference type="ARBA" id="ARBA00022657"/>
    </source>
</evidence>
<evidence type="ECO:0000256" key="13">
    <source>
        <dbReference type="ARBA" id="ARBA00022843"/>
    </source>
</evidence>
<dbReference type="SUPFAM" id="SSF49265">
    <property type="entry name" value="Fibronectin type III"/>
    <property type="match status" value="1"/>
</dbReference>
<dbReference type="SUPFAM" id="SSF57184">
    <property type="entry name" value="Growth factor receptor domain"/>
    <property type="match status" value="1"/>
</dbReference>
<evidence type="ECO:0000256" key="10">
    <source>
        <dbReference type="ARBA" id="ARBA00022741"/>
    </source>
</evidence>
<dbReference type="InterPro" id="IPR008266">
    <property type="entry name" value="Tyr_kinase_AS"/>
</dbReference>
<dbReference type="Pfam" id="PF00536">
    <property type="entry name" value="SAM_1"/>
    <property type="match status" value="1"/>
</dbReference>
<dbReference type="SMART" id="SM00219">
    <property type="entry name" value="TyrKc"/>
    <property type="match status" value="1"/>
</dbReference>
<dbReference type="Pfam" id="PF25599">
    <property type="entry name" value="Ephrin_CRD"/>
    <property type="match status" value="1"/>
</dbReference>
<dbReference type="InterPro" id="IPR008979">
    <property type="entry name" value="Galactose-bd-like_sf"/>
</dbReference>
<dbReference type="InterPro" id="IPR013761">
    <property type="entry name" value="SAM/pointed_sf"/>
</dbReference>
<keyword evidence="13" id="KW-0832">Ubl conjugation</keyword>
<dbReference type="SUPFAM" id="SSF49785">
    <property type="entry name" value="Galactose-binding domain-like"/>
    <property type="match status" value="1"/>
</dbReference>
<dbReference type="GO" id="GO:0005886">
    <property type="term" value="C:plasma membrane"/>
    <property type="evidence" value="ECO:0007669"/>
    <property type="project" value="UniProtKB-SubCell"/>
</dbReference>
<dbReference type="PANTHER" id="PTHR46877:SF20">
    <property type="entry name" value="RECEPTOR PROTEIN-TYROSINE KINASE"/>
    <property type="match status" value="1"/>
</dbReference>
<dbReference type="InterPro" id="IPR036116">
    <property type="entry name" value="FN3_sf"/>
</dbReference>
<evidence type="ECO:0000256" key="11">
    <source>
        <dbReference type="ARBA" id="ARBA00022777"/>
    </source>
</evidence>
<dbReference type="FunFam" id="2.10.50.10:FF:000001">
    <property type="entry name" value="Ephrin type-A receptor 5"/>
    <property type="match status" value="1"/>
</dbReference>
<dbReference type="Gene3D" id="2.60.40.10">
    <property type="entry name" value="Immunoglobulins"/>
    <property type="match status" value="1"/>
</dbReference>
<dbReference type="Gene3D" id="2.10.50.10">
    <property type="entry name" value="Tumor Necrosis Factor Receptor, subunit A, domain 2"/>
    <property type="match status" value="1"/>
</dbReference>
<keyword evidence="12 21" id="KW-0067">ATP-binding</keyword>
<evidence type="ECO:0000256" key="20">
    <source>
        <dbReference type="ARBA" id="ARBA00051243"/>
    </source>
</evidence>
<dbReference type="GeneTree" id="ENSGT00940000165103"/>
<keyword evidence="19" id="KW-0325">Glycoprotein</keyword>
<evidence type="ECO:0000256" key="19">
    <source>
        <dbReference type="ARBA" id="ARBA00023180"/>
    </source>
</evidence>
<evidence type="ECO:0000256" key="4">
    <source>
        <dbReference type="ARBA" id="ARBA00022553"/>
    </source>
</evidence>
<dbReference type="InterPro" id="IPR003961">
    <property type="entry name" value="FN3_dom"/>
</dbReference>
<evidence type="ECO:0000256" key="2">
    <source>
        <dbReference type="ARBA" id="ARBA00011902"/>
    </source>
</evidence>
<dbReference type="PROSITE" id="PS00109">
    <property type="entry name" value="PROTEIN_KINASE_TYR"/>
    <property type="match status" value="1"/>
</dbReference>
<evidence type="ECO:0000256" key="8">
    <source>
        <dbReference type="ARBA" id="ARBA00022729"/>
    </source>
</evidence>
<dbReference type="FunFam" id="2.60.120.260:FF:000023">
    <property type="entry name" value="Ephrin type-A receptor 2"/>
    <property type="match status" value="1"/>
</dbReference>
<keyword evidence="3" id="KW-1003">Cell membrane</keyword>
<reference evidence="26" key="1">
    <citation type="submission" date="2025-08" db="UniProtKB">
        <authorList>
            <consortium name="Ensembl"/>
        </authorList>
    </citation>
    <scope>IDENTIFICATION</scope>
</reference>
<dbReference type="PROSITE" id="PS50853">
    <property type="entry name" value="FN3"/>
    <property type="match status" value="1"/>
</dbReference>
<evidence type="ECO:0000259" key="24">
    <source>
        <dbReference type="PROSITE" id="PS50853"/>
    </source>
</evidence>
<dbReference type="PROSITE" id="PS51550">
    <property type="entry name" value="EPH_LBD"/>
    <property type="match status" value="1"/>
</dbReference>
<dbReference type="FunFam" id="2.60.40.10:FF:000059">
    <property type="entry name" value="Ephrin type-A receptor 6"/>
    <property type="match status" value="1"/>
</dbReference>
<evidence type="ECO:0000256" key="16">
    <source>
        <dbReference type="ARBA" id="ARBA00023136"/>
    </source>
</evidence>
<dbReference type="InterPro" id="IPR001245">
    <property type="entry name" value="Ser-Thr/Tyr_kinase_cat_dom"/>
</dbReference>
<evidence type="ECO:0000256" key="3">
    <source>
        <dbReference type="ARBA" id="ARBA00022475"/>
    </source>
</evidence>
<dbReference type="GO" id="GO:0007155">
    <property type="term" value="P:cell adhesion"/>
    <property type="evidence" value="ECO:0007669"/>
    <property type="project" value="UniProtKB-KW"/>
</dbReference>
<dbReference type="Gene3D" id="1.10.150.50">
    <property type="entry name" value="Transcription Factor, Ets-1"/>
    <property type="match status" value="1"/>
</dbReference>
<accession>A0A9J8BSV3</accession>
<dbReference type="InterPro" id="IPR011009">
    <property type="entry name" value="Kinase-like_dom_sf"/>
</dbReference>
<sequence length="858" mass="95054">MKAAGSELGWLTLPNEEGWEVVQTVVNGSLLYTYSVCNVASDTEQNNWLRTTFIQRRPDISRVSVELRFIVRDCNSFGGSSPSCRETFGLYLSETDTDVGTNFRKSQFRKIATVAPDEVTANRGGGRADLRVNIETKSIGPLSRRGFYLAFQDLGGCVALLGLRVFYTTCPATMRSLAAFPEQVASGVLAEVEGTCVKDAVVVGEAAPRMYCTSEGEWVVPVGQCLCRAGYQAVGDACKACEPGYYKSTDSSQPCEVCPENTKRSGHGALLCSCMEGFFRAPTDPNSAPSLPSPPQNLVYTTLLTAGSLQLTWRPPADTGGRSDITYSVVCERCEGGLCSLCGGRVRFEPAQTALKDPEVVVSELEPHVNYTFTVEAQSGVSQFSRKRATASITTMEITFHVQVRNELNPFCIHVFGVKMSCLMLSAIALHKKSLYIYIYINLQSWWASCNQGLTLPIYFTEKLLPLKTYIDPHTYEDPCSAVLKFASEIHPSHITKQKVIGAGEFGEVYRGSLKIPGRCEVAVAIKTLKPGYTEKQRQDFLSEASIMGQFSHKNIIRLEGVVTKFKDAMIITEYMENGALDQYLRDHDGDFASYQLVGMLNGIAAGMKYLSDMNYVHRDLAARNVLVNGNLECKVSDFGLSRVLEDYPEGTYTTTGGKIPIRWTAPEAIAYRKFTSASDVWSFGIVMWEVMSYGERPYWDMSNHEVMKSINEGFRLPAPIGCPSAVNQLMLQCWTQDRSKRPRFVDIVNLLEKLLRNPESLSAIASIDPRVSIRLPSTSGSDGAPFRSVDEWLESIKMAQYRETFALAGIKTMEQVLRLKMEDIKNIGVRLPGHQKRIAYSVLGLQDPTTTLDLFAV</sequence>
<dbReference type="Pfam" id="PF00041">
    <property type="entry name" value="fn3"/>
    <property type="match status" value="1"/>
</dbReference>
<keyword evidence="9" id="KW-0677">Repeat</keyword>
<evidence type="ECO:0000256" key="6">
    <source>
        <dbReference type="ARBA" id="ARBA00022679"/>
    </source>
</evidence>
<dbReference type="EC" id="2.7.10.1" evidence="2"/>
<keyword evidence="16" id="KW-0472">Membrane</keyword>
<evidence type="ECO:0000259" key="23">
    <source>
        <dbReference type="PROSITE" id="PS50105"/>
    </source>
</evidence>
<keyword evidence="6" id="KW-0808">Transferase</keyword>
<keyword evidence="11" id="KW-0418">Kinase</keyword>
<dbReference type="PROSITE" id="PS00107">
    <property type="entry name" value="PROTEIN_KINASE_ATP"/>
    <property type="match status" value="1"/>
</dbReference>
<dbReference type="InterPro" id="IPR000719">
    <property type="entry name" value="Prot_kinase_dom"/>
</dbReference>
<keyword evidence="15" id="KW-1133">Transmembrane helix</keyword>
<evidence type="ECO:0000256" key="15">
    <source>
        <dbReference type="ARBA" id="ARBA00022989"/>
    </source>
</evidence>
<evidence type="ECO:0000259" key="25">
    <source>
        <dbReference type="PROSITE" id="PS51550"/>
    </source>
</evidence>
<reference evidence="26" key="2">
    <citation type="submission" date="2025-09" db="UniProtKB">
        <authorList>
            <consortium name="Ensembl"/>
        </authorList>
    </citation>
    <scope>IDENTIFICATION</scope>
</reference>
<dbReference type="Gene3D" id="1.10.510.10">
    <property type="entry name" value="Transferase(Phosphotransferase) domain 1"/>
    <property type="match status" value="1"/>
</dbReference>
<keyword evidence="18" id="KW-0675">Receptor</keyword>
<dbReference type="Gene3D" id="2.60.40.1770">
    <property type="entry name" value="ephrin a2 ectodomain"/>
    <property type="match status" value="1"/>
</dbReference>
<dbReference type="SUPFAM" id="SSF47769">
    <property type="entry name" value="SAM/Pointed domain"/>
    <property type="match status" value="1"/>
</dbReference>
<dbReference type="Proteomes" id="UP001108240">
    <property type="component" value="Unplaced"/>
</dbReference>
<dbReference type="InterPro" id="IPR050449">
    <property type="entry name" value="Ephrin_rcpt_TKs"/>
</dbReference>